<evidence type="ECO:0000313" key="2">
    <source>
        <dbReference type="Proteomes" id="UP000029096"/>
    </source>
</evidence>
<reference evidence="1 2" key="1">
    <citation type="submission" date="2014-03" db="EMBL/GenBank/DDBJ databases">
        <title>Genomics of Bifidobacteria.</title>
        <authorList>
            <person name="Ventura M."/>
            <person name="Milani C."/>
            <person name="Lugli G.A."/>
        </authorList>
    </citation>
    <scope>NUCLEOTIDE SEQUENCE [LARGE SCALE GENOMIC DNA]</scope>
    <source>
        <strain evidence="1 2">DSM 22767</strain>
    </source>
</reference>
<proteinExistence type="predicted"/>
<sequence length="476" mass="50310">MTFSARISWLEDVDAALKSTCDRLEADVEVAKAQNKKSLEGNNGAWADAAAQKFMTLQTGMDASLEGINRLQKQCSGAVEELKGTLVSRRDGLLEAAGTSASERDEVVCESGAGCKGAADDVVTSLRAFHGSVNRADGAVGSLVAGSERNDIASALNRLGNDVLSQIQCVDSISSRWVAFVDAVDAFETKYSAEFAKPLVDEKSMGAARDEINRMVLERIASVKNKEDAKDSIEWLARLMVLDAGIAKQLRDDYGDDVIVDQLIAYAKGKVPWKEVEWKRLVKDTLKVVQKHKTWQALDHPKAEHAPVKGGGSLGGFLGKASNSVLDHFGFKYEDGRFTAPGWKEVGDAFKEGGKLGAIKGAGKAVLQGADAAGSVLTVVGTVCDVYNSYVYTQGDNAQKVAASITVGVSDLIEIGITAGVVKGVTFITGDNVLLGAVAGAGAGMILGRVKDTDRYKSGEKAVEDGLAGMLRQAGV</sequence>
<keyword evidence="2" id="KW-1185">Reference proteome</keyword>
<organism evidence="1 2">
    <name type="scientific">Bifidobacterium bohemicum DSM 22767</name>
    <dbReference type="NCBI Taxonomy" id="1437606"/>
    <lineage>
        <taxon>Bacteria</taxon>
        <taxon>Bacillati</taxon>
        <taxon>Actinomycetota</taxon>
        <taxon>Actinomycetes</taxon>
        <taxon>Bifidobacteriales</taxon>
        <taxon>Bifidobacteriaceae</taxon>
        <taxon>Bifidobacterium</taxon>
    </lineage>
</organism>
<gene>
    <name evidence="1" type="ORF">BBOH_1058</name>
</gene>
<dbReference type="RefSeq" id="WP_033521266.1">
    <property type="nucleotide sequence ID" value="NZ_JDUS01000006.1"/>
</dbReference>
<dbReference type="AlphaFoldDB" id="A0A086ZG81"/>
<dbReference type="eggNOG" id="ENOG50330FU">
    <property type="taxonomic scope" value="Bacteria"/>
</dbReference>
<evidence type="ECO:0000313" key="1">
    <source>
        <dbReference type="EMBL" id="KFI45531.1"/>
    </source>
</evidence>
<name>A0A086ZG81_9BIFI</name>
<accession>A0A086ZG81</accession>
<dbReference type="Proteomes" id="UP000029096">
    <property type="component" value="Unassembled WGS sequence"/>
</dbReference>
<protein>
    <submittedName>
        <fullName evidence="1">Uncharacterized protein</fullName>
    </submittedName>
</protein>
<comment type="caution">
    <text evidence="1">The sequence shown here is derived from an EMBL/GenBank/DDBJ whole genome shotgun (WGS) entry which is preliminary data.</text>
</comment>
<dbReference type="STRING" id="1437606.BBOH_1058"/>
<dbReference type="EMBL" id="JGYP01000002">
    <property type="protein sequence ID" value="KFI45531.1"/>
    <property type="molecule type" value="Genomic_DNA"/>
</dbReference>